<feature type="domain" description="Methyltransferase type 11" evidence="4">
    <location>
        <begin position="72"/>
        <end position="174"/>
    </location>
</feature>
<evidence type="ECO:0000259" key="4">
    <source>
        <dbReference type="Pfam" id="PF08241"/>
    </source>
</evidence>
<dbReference type="EMBL" id="BEGY01000001">
    <property type="protein sequence ID" value="GAX72762.1"/>
    <property type="molecule type" value="Genomic_DNA"/>
</dbReference>
<dbReference type="InterPro" id="IPR051419">
    <property type="entry name" value="Lys/N-term_MeTrsfase_sf"/>
</dbReference>
<dbReference type="PANTHER" id="PTHR12176:SF79">
    <property type="entry name" value="METHYLTRANSFERASE TYPE 11 DOMAIN-CONTAINING PROTEIN"/>
    <property type="match status" value="1"/>
</dbReference>
<evidence type="ECO:0000313" key="6">
    <source>
        <dbReference type="Proteomes" id="UP000232323"/>
    </source>
</evidence>
<dbReference type="AlphaFoldDB" id="A0A250WQ26"/>
<dbReference type="InterPro" id="IPR013216">
    <property type="entry name" value="Methyltransf_11"/>
</dbReference>
<dbReference type="Gene3D" id="3.40.50.150">
    <property type="entry name" value="Vaccinia Virus protein VP39"/>
    <property type="match status" value="1"/>
</dbReference>
<dbReference type="Proteomes" id="UP000232323">
    <property type="component" value="Unassembled WGS sequence"/>
</dbReference>
<dbReference type="InterPro" id="IPR029063">
    <property type="entry name" value="SAM-dependent_MTases_sf"/>
</dbReference>
<evidence type="ECO:0000256" key="1">
    <source>
        <dbReference type="ARBA" id="ARBA00008361"/>
    </source>
</evidence>
<comment type="similarity">
    <text evidence="1">Belongs to the methyltransferase superfamily.</text>
</comment>
<dbReference type="CDD" id="cd02440">
    <property type="entry name" value="AdoMet_MTases"/>
    <property type="match status" value="1"/>
</dbReference>
<dbReference type="SUPFAM" id="SSF53335">
    <property type="entry name" value="S-adenosyl-L-methionine-dependent methyltransferases"/>
    <property type="match status" value="1"/>
</dbReference>
<comment type="caution">
    <text evidence="5">The sequence shown here is derived from an EMBL/GenBank/DDBJ whole genome shotgun (WGS) entry which is preliminary data.</text>
</comment>
<organism evidence="5 6">
    <name type="scientific">Chlamydomonas eustigma</name>
    <dbReference type="NCBI Taxonomy" id="1157962"/>
    <lineage>
        <taxon>Eukaryota</taxon>
        <taxon>Viridiplantae</taxon>
        <taxon>Chlorophyta</taxon>
        <taxon>core chlorophytes</taxon>
        <taxon>Chlorophyceae</taxon>
        <taxon>CS clade</taxon>
        <taxon>Chlamydomonadales</taxon>
        <taxon>Chlamydomonadaceae</taxon>
        <taxon>Chlamydomonas</taxon>
    </lineage>
</organism>
<dbReference type="Pfam" id="PF08241">
    <property type="entry name" value="Methyltransf_11"/>
    <property type="match status" value="1"/>
</dbReference>
<dbReference type="GO" id="GO:0032259">
    <property type="term" value="P:methylation"/>
    <property type="evidence" value="ECO:0007669"/>
    <property type="project" value="UniProtKB-KW"/>
</dbReference>
<evidence type="ECO:0000256" key="2">
    <source>
        <dbReference type="ARBA" id="ARBA00022603"/>
    </source>
</evidence>
<sequence length="313" mass="35283">MLTHVEDIPGTKILDKSALADQSPDIRTYAAGKYWDNRYAAQEVTFDWFFNYGALRVLLLEHLLEWKLLPCLHIGCGNSNLQEGLVSDGFVNVWNVDISPIVIEQMKKQHQGIDSLHYQVCDCRSMTEFEDSFFAAVIDKGTMDAVLCAKHSQQETFRYLREVDRVLRPGGIFLLISLGSPLGRLDVLTKAGLNWDIQVYLMPKPSMFLKSASHVPSCPGCPEKSLVSLTDKDDPITPMGPFLYSTYDVSNVVPVAEQHMLQPQQTEEQHLRSLVMNKEKGAAAIHAASAMMHGLEHKDHFYLYVCKKHTPES</sequence>
<keyword evidence="2" id="KW-0489">Methyltransferase</keyword>
<name>A0A250WQ26_9CHLO</name>
<evidence type="ECO:0000313" key="5">
    <source>
        <dbReference type="EMBL" id="GAX72762.1"/>
    </source>
</evidence>
<dbReference type="OrthoDB" id="411785at2759"/>
<evidence type="ECO:0000256" key="3">
    <source>
        <dbReference type="ARBA" id="ARBA00022679"/>
    </source>
</evidence>
<reference evidence="5 6" key="1">
    <citation type="submission" date="2017-08" db="EMBL/GenBank/DDBJ databases">
        <title>Acidophilic green algal genome provides insights into adaptation to an acidic environment.</title>
        <authorList>
            <person name="Hirooka S."/>
            <person name="Hirose Y."/>
            <person name="Kanesaki Y."/>
            <person name="Higuchi S."/>
            <person name="Fujiwara T."/>
            <person name="Onuma R."/>
            <person name="Era A."/>
            <person name="Ohbayashi R."/>
            <person name="Uzuka A."/>
            <person name="Nozaki H."/>
            <person name="Yoshikawa H."/>
            <person name="Miyagishima S.Y."/>
        </authorList>
    </citation>
    <scope>NUCLEOTIDE SEQUENCE [LARGE SCALE GENOMIC DNA]</scope>
    <source>
        <strain evidence="5 6">NIES-2499</strain>
    </source>
</reference>
<dbReference type="GO" id="GO:0008757">
    <property type="term" value="F:S-adenosylmethionine-dependent methyltransferase activity"/>
    <property type="evidence" value="ECO:0007669"/>
    <property type="project" value="InterPro"/>
</dbReference>
<keyword evidence="6" id="KW-1185">Reference proteome</keyword>
<keyword evidence="3" id="KW-0808">Transferase</keyword>
<protein>
    <recommendedName>
        <fullName evidence="4">Methyltransferase type 11 domain-containing protein</fullName>
    </recommendedName>
</protein>
<gene>
    <name evidence="5" type="ORF">CEUSTIGMA_g218.t1</name>
</gene>
<dbReference type="PANTHER" id="PTHR12176">
    <property type="entry name" value="SAM-DEPENDENT METHYLTRANSFERASE SUPERFAMILY PROTEIN"/>
    <property type="match status" value="1"/>
</dbReference>
<accession>A0A250WQ26</accession>
<proteinExistence type="inferred from homology"/>